<dbReference type="InParanoid" id="A0A067QUE0"/>
<dbReference type="InterPro" id="IPR011009">
    <property type="entry name" value="Kinase-like_dom_sf"/>
</dbReference>
<keyword evidence="10" id="KW-0131">Cell cycle</keyword>
<dbReference type="PROSITE" id="PS00108">
    <property type="entry name" value="PROTEIN_KINASE_ST"/>
    <property type="match status" value="1"/>
</dbReference>
<dbReference type="EC" id="2.7.11.1" evidence="1"/>
<feature type="domain" description="Protein kinase" evidence="9">
    <location>
        <begin position="108"/>
        <end position="685"/>
    </location>
</feature>
<dbReference type="STRING" id="136037.A0A067QUE0"/>
<dbReference type="GO" id="GO:0005634">
    <property type="term" value="C:nucleus"/>
    <property type="evidence" value="ECO:0007669"/>
    <property type="project" value="TreeGrafter"/>
</dbReference>
<evidence type="ECO:0000256" key="4">
    <source>
        <dbReference type="ARBA" id="ARBA00022741"/>
    </source>
</evidence>
<evidence type="ECO:0000259" key="9">
    <source>
        <dbReference type="PROSITE" id="PS50011"/>
    </source>
</evidence>
<dbReference type="EMBL" id="KK852927">
    <property type="protein sequence ID" value="KDR13692.1"/>
    <property type="molecule type" value="Genomic_DNA"/>
</dbReference>
<keyword evidence="4 7" id="KW-0547">Nucleotide-binding</keyword>
<feature type="region of interest" description="Disordered" evidence="8">
    <location>
        <begin position="406"/>
        <end position="435"/>
    </location>
</feature>
<accession>A0A067QUE0</accession>
<dbReference type="OMA" id="CMRFRLA"/>
<evidence type="ECO:0000256" key="7">
    <source>
        <dbReference type="PROSITE-ProRule" id="PRU10141"/>
    </source>
</evidence>
<keyword evidence="10" id="KW-0132">Cell division</keyword>
<dbReference type="GO" id="GO:0005524">
    <property type="term" value="F:ATP binding"/>
    <property type="evidence" value="ECO:0007669"/>
    <property type="project" value="UniProtKB-UniRule"/>
</dbReference>
<feature type="region of interest" description="Disordered" evidence="8">
    <location>
        <begin position="276"/>
        <end position="300"/>
    </location>
</feature>
<dbReference type="InterPro" id="IPR017441">
    <property type="entry name" value="Protein_kinase_ATP_BS"/>
</dbReference>
<dbReference type="GO" id="GO:0044773">
    <property type="term" value="P:mitotic DNA damage checkpoint signaling"/>
    <property type="evidence" value="ECO:0007669"/>
    <property type="project" value="TreeGrafter"/>
</dbReference>
<dbReference type="eggNOG" id="KOG1167">
    <property type="taxonomic scope" value="Eukaryota"/>
</dbReference>
<name>A0A067QUE0_ZOONE</name>
<gene>
    <name evidence="10" type="ORF">L798_12338</name>
</gene>
<dbReference type="GO" id="GO:0051301">
    <property type="term" value="P:cell division"/>
    <property type="evidence" value="ECO:0007669"/>
    <property type="project" value="UniProtKB-KW"/>
</dbReference>
<dbReference type="InterPro" id="IPR008271">
    <property type="entry name" value="Ser/Thr_kinase_AS"/>
</dbReference>
<dbReference type="Gene3D" id="3.30.200.20">
    <property type="entry name" value="Phosphorylase Kinase, domain 1"/>
    <property type="match status" value="1"/>
</dbReference>
<evidence type="ECO:0000256" key="5">
    <source>
        <dbReference type="ARBA" id="ARBA00022777"/>
    </source>
</evidence>
<dbReference type="PANTHER" id="PTHR44167">
    <property type="entry name" value="OVARIAN-SPECIFIC SERINE/THREONINE-PROTEIN KINASE LOK-RELATED"/>
    <property type="match status" value="1"/>
</dbReference>
<dbReference type="PROSITE" id="PS00107">
    <property type="entry name" value="PROTEIN_KINASE_ATP"/>
    <property type="match status" value="1"/>
</dbReference>
<evidence type="ECO:0000256" key="2">
    <source>
        <dbReference type="ARBA" id="ARBA00022527"/>
    </source>
</evidence>
<feature type="binding site" evidence="7">
    <location>
        <position position="144"/>
    </location>
    <ligand>
        <name>ATP</name>
        <dbReference type="ChEBI" id="CHEBI:30616"/>
    </ligand>
</feature>
<dbReference type="Pfam" id="PF00069">
    <property type="entry name" value="Pkinase"/>
    <property type="match status" value="2"/>
</dbReference>
<keyword evidence="5 10" id="KW-0418">Kinase</keyword>
<evidence type="ECO:0000256" key="6">
    <source>
        <dbReference type="ARBA" id="ARBA00022840"/>
    </source>
</evidence>
<feature type="compositionally biased region" description="Polar residues" evidence="8">
    <location>
        <begin position="425"/>
        <end position="435"/>
    </location>
</feature>
<evidence type="ECO:0000313" key="11">
    <source>
        <dbReference type="Proteomes" id="UP000027135"/>
    </source>
</evidence>
<keyword evidence="11" id="KW-1185">Reference proteome</keyword>
<keyword evidence="3" id="KW-0808">Transferase</keyword>
<protein>
    <recommendedName>
        <fullName evidence="1">non-specific serine/threonine protein kinase</fullName>
        <ecNumber evidence="1">2.7.11.1</ecNumber>
    </recommendedName>
</protein>
<feature type="compositionally biased region" description="Polar residues" evidence="8">
    <location>
        <begin position="286"/>
        <end position="295"/>
    </location>
</feature>
<evidence type="ECO:0000256" key="8">
    <source>
        <dbReference type="SAM" id="MobiDB-lite"/>
    </source>
</evidence>
<dbReference type="AlphaFoldDB" id="A0A067QUE0"/>
<dbReference type="InterPro" id="IPR000719">
    <property type="entry name" value="Prot_kinase_dom"/>
</dbReference>
<sequence>MEVLATASHEEFITKVKNVEDQCYAPTIPKLPLKGNEAVQEGGYGICKKTQGSVEPDPEQTLVDSTHQSPCSNALSLGEAAVKNTTMERDQNQIHYLLTKLPPLADNFHIHQKVGEGTFSSVFLGTLKNTNPNSKHIARKFAIKHLVPTSLSSRTERELQCLQDIGGSDNVIGIDLCLRQDDCVVFIMPYLPHKRFSDYVQDMSIAETRDYMLNLFIALRRVHSFNIIHRDIKPSNFLYDRENKKFLLVDFGLAQCVTTDIGTVTIPSETTVHLKKRKREEDDKNTNISTCTDTPDFQKKKRMALQPRTNDSNFMNISRNDKSNGYNVSETKDSIKNSVPENDVHKLGLSPLRSKVLHRKNENTPPHSKMTPKHKMLHAEGIRSPLQDSRLNIKQNAIKKKLFSAGSPRMNSSTQLDGPKFQILAPQTPSGPSFVRVQNSQVKSHLLNPSLSSQHQQQQRNLVFSKPPPVKQMRPKTPVTQQCHCYGKPQVCSVCMVRKVQAAPRAGTPGFRPPEVLLKYPLQTTAVDMWAAGIILLCILSGCYPFFRSPDDLSALAEIMSVFGTEGIKKLAVKLGRLVTCSVEKKALNLRKLCERLRRHRKEGRPGKPPGAPVCSECLQVIDELDGCLCLLPTDTYDSPQSSEGTNTNSETEYPSSAYHLLERLLDLNPETRITASEALEHPFVNGW</sequence>
<dbReference type="Gene3D" id="1.10.510.10">
    <property type="entry name" value="Transferase(Phosphotransferase) domain 1"/>
    <property type="match status" value="2"/>
</dbReference>
<dbReference type="FunCoup" id="A0A067QUE0">
    <property type="interactions" value="1733"/>
</dbReference>
<proteinExistence type="predicted"/>
<dbReference type="OrthoDB" id="10020333at2759"/>
<evidence type="ECO:0000256" key="1">
    <source>
        <dbReference type="ARBA" id="ARBA00012513"/>
    </source>
</evidence>
<keyword evidence="2" id="KW-0723">Serine/threonine-protein kinase</keyword>
<dbReference type="Proteomes" id="UP000027135">
    <property type="component" value="Unassembled WGS sequence"/>
</dbReference>
<evidence type="ECO:0000313" key="10">
    <source>
        <dbReference type="EMBL" id="KDR13692.1"/>
    </source>
</evidence>
<dbReference type="SUPFAM" id="SSF56112">
    <property type="entry name" value="Protein kinase-like (PK-like)"/>
    <property type="match status" value="1"/>
</dbReference>
<dbReference type="PROSITE" id="PS50011">
    <property type="entry name" value="PROTEIN_KINASE_DOM"/>
    <property type="match status" value="1"/>
</dbReference>
<dbReference type="PANTHER" id="PTHR44167:SF23">
    <property type="entry name" value="CDC7 KINASE, ISOFORM A-RELATED"/>
    <property type="match status" value="1"/>
</dbReference>
<dbReference type="SMART" id="SM00220">
    <property type="entry name" value="S_TKc"/>
    <property type="match status" value="1"/>
</dbReference>
<dbReference type="GO" id="GO:0004674">
    <property type="term" value="F:protein serine/threonine kinase activity"/>
    <property type="evidence" value="ECO:0007669"/>
    <property type="project" value="UniProtKB-KW"/>
</dbReference>
<reference evidence="10 11" key="1">
    <citation type="journal article" date="2014" name="Nat. Commun.">
        <title>Molecular traces of alternative social organization in a termite genome.</title>
        <authorList>
            <person name="Terrapon N."/>
            <person name="Li C."/>
            <person name="Robertson H.M."/>
            <person name="Ji L."/>
            <person name="Meng X."/>
            <person name="Booth W."/>
            <person name="Chen Z."/>
            <person name="Childers C.P."/>
            <person name="Glastad K.M."/>
            <person name="Gokhale K."/>
            <person name="Gowin J."/>
            <person name="Gronenberg W."/>
            <person name="Hermansen R.A."/>
            <person name="Hu H."/>
            <person name="Hunt B.G."/>
            <person name="Huylmans A.K."/>
            <person name="Khalil S.M."/>
            <person name="Mitchell R.D."/>
            <person name="Munoz-Torres M.C."/>
            <person name="Mustard J.A."/>
            <person name="Pan H."/>
            <person name="Reese J.T."/>
            <person name="Scharf M.E."/>
            <person name="Sun F."/>
            <person name="Vogel H."/>
            <person name="Xiao J."/>
            <person name="Yang W."/>
            <person name="Yang Z."/>
            <person name="Yang Z."/>
            <person name="Zhou J."/>
            <person name="Zhu J."/>
            <person name="Brent C.S."/>
            <person name="Elsik C.G."/>
            <person name="Goodisman M.A."/>
            <person name="Liberles D.A."/>
            <person name="Roe R.M."/>
            <person name="Vargo E.L."/>
            <person name="Vilcinskas A."/>
            <person name="Wang J."/>
            <person name="Bornberg-Bauer E."/>
            <person name="Korb J."/>
            <person name="Zhang G."/>
            <person name="Liebig J."/>
        </authorList>
    </citation>
    <scope>NUCLEOTIDE SEQUENCE [LARGE SCALE GENOMIC DNA]</scope>
    <source>
        <tissue evidence="10">Whole organism</tissue>
    </source>
</reference>
<evidence type="ECO:0000256" key="3">
    <source>
        <dbReference type="ARBA" id="ARBA00022679"/>
    </source>
</evidence>
<organism evidence="10 11">
    <name type="scientific">Zootermopsis nevadensis</name>
    <name type="common">Dampwood termite</name>
    <dbReference type="NCBI Taxonomy" id="136037"/>
    <lineage>
        <taxon>Eukaryota</taxon>
        <taxon>Metazoa</taxon>
        <taxon>Ecdysozoa</taxon>
        <taxon>Arthropoda</taxon>
        <taxon>Hexapoda</taxon>
        <taxon>Insecta</taxon>
        <taxon>Pterygota</taxon>
        <taxon>Neoptera</taxon>
        <taxon>Polyneoptera</taxon>
        <taxon>Dictyoptera</taxon>
        <taxon>Blattodea</taxon>
        <taxon>Blattoidea</taxon>
        <taxon>Termitoidae</taxon>
        <taxon>Termopsidae</taxon>
        <taxon>Zootermopsis</taxon>
    </lineage>
</organism>
<keyword evidence="6 7" id="KW-0067">ATP-binding</keyword>